<accession>A0ABQ0CB02</accession>
<dbReference type="InterPro" id="IPR023346">
    <property type="entry name" value="Lysozyme-like_dom_sf"/>
</dbReference>
<protein>
    <submittedName>
        <fullName evidence="3">Uncharacterized protein</fullName>
    </submittedName>
</protein>
<proteinExistence type="predicted"/>
<name>A0ABQ0CB02_9PROT</name>
<reference evidence="3 4" key="1">
    <citation type="submission" date="2024-05" db="EMBL/GenBank/DDBJ databases">
        <authorList>
            <consortium name="Candidatus Magnetaquicoccaceae bacterium FCR-1 genome sequencing consortium"/>
            <person name="Shimoshige H."/>
            <person name="Shimamura S."/>
            <person name="Taoka A."/>
            <person name="Kobayashi H."/>
            <person name="Maekawa T."/>
        </authorList>
    </citation>
    <scope>NUCLEOTIDE SEQUENCE [LARGE SCALE GENOMIC DNA]</scope>
    <source>
        <strain evidence="3 4">FCR-1</strain>
    </source>
</reference>
<reference evidence="3 4" key="2">
    <citation type="submission" date="2024-09" db="EMBL/GenBank/DDBJ databases">
        <title>Draft genome sequence of Candidatus Magnetaquicoccaceae bacterium FCR-1.</title>
        <authorList>
            <person name="Shimoshige H."/>
            <person name="Shimamura S."/>
            <person name="Taoka A."/>
            <person name="Kobayashi H."/>
            <person name="Maekawa T."/>
        </authorList>
    </citation>
    <scope>NUCLEOTIDE SEQUENCE [LARGE SCALE GENOMIC DNA]</scope>
    <source>
        <strain evidence="3 4">FCR-1</strain>
    </source>
</reference>
<feature type="domain" description="Peptidoglycan binding" evidence="2">
    <location>
        <begin position="112"/>
        <end position="191"/>
    </location>
</feature>
<evidence type="ECO:0000259" key="1">
    <source>
        <dbReference type="Pfam" id="PF05838"/>
    </source>
</evidence>
<feature type="domain" description="TtsA-like Glycoside hydrolase family 108" evidence="1">
    <location>
        <begin position="8"/>
        <end position="106"/>
    </location>
</feature>
<gene>
    <name evidence="3" type="ORF">SIID45300_02404</name>
</gene>
<evidence type="ECO:0000313" key="3">
    <source>
        <dbReference type="EMBL" id="GAB0058064.1"/>
    </source>
</evidence>
<sequence>MPDFSSAFQKTMGHEGGWCNTPGDRGGETYRGISRVYHPGWLGWWLIDAAKDKSGSPVLRGYSRMGELDGMVEAFYRAEFWERCGCDRIEHQAIAEELFDSAVNCGVVAAQTWLQESVNILNERFRLFGKLAVDGHVGPGTLAAVAKMLERGVGLLLFRLMNLAQGAHYLALARKDPSQAKFLAGGWLDRVEWETSK</sequence>
<evidence type="ECO:0000259" key="2">
    <source>
        <dbReference type="Pfam" id="PF09374"/>
    </source>
</evidence>
<dbReference type="Gene3D" id="1.20.141.10">
    <property type="entry name" value="Chitosanase, subunit A, domain 1"/>
    <property type="match status" value="1"/>
</dbReference>
<comment type="caution">
    <text evidence="3">The sequence shown here is derived from an EMBL/GenBank/DDBJ whole genome shotgun (WGS) entry which is preliminary data.</text>
</comment>
<dbReference type="Pfam" id="PF09374">
    <property type="entry name" value="PG_binding_3"/>
    <property type="match status" value="1"/>
</dbReference>
<dbReference type="EMBL" id="BAAFGK010000004">
    <property type="protein sequence ID" value="GAB0058064.1"/>
    <property type="molecule type" value="Genomic_DNA"/>
</dbReference>
<dbReference type="SUPFAM" id="SSF53955">
    <property type="entry name" value="Lysozyme-like"/>
    <property type="match status" value="1"/>
</dbReference>
<keyword evidence="4" id="KW-1185">Reference proteome</keyword>
<dbReference type="Proteomes" id="UP001628193">
    <property type="component" value="Unassembled WGS sequence"/>
</dbReference>
<organism evidence="3 4">
    <name type="scientific">Candidatus Magnetaquiglobus chichijimensis</name>
    <dbReference type="NCBI Taxonomy" id="3141448"/>
    <lineage>
        <taxon>Bacteria</taxon>
        <taxon>Pseudomonadati</taxon>
        <taxon>Pseudomonadota</taxon>
        <taxon>Magnetococcia</taxon>
        <taxon>Magnetococcales</taxon>
        <taxon>Candidatus Magnetaquicoccaceae</taxon>
        <taxon>Candidatus Magnetaquiglobus</taxon>
    </lineage>
</organism>
<evidence type="ECO:0000313" key="4">
    <source>
        <dbReference type="Proteomes" id="UP001628193"/>
    </source>
</evidence>
<dbReference type="InterPro" id="IPR018537">
    <property type="entry name" value="Peptidoglycan-bd_3"/>
</dbReference>
<dbReference type="RefSeq" id="WP_420905744.1">
    <property type="nucleotide sequence ID" value="NZ_BAAFGK010000004.1"/>
</dbReference>
<dbReference type="Pfam" id="PF05838">
    <property type="entry name" value="Glyco_hydro_108"/>
    <property type="match status" value="1"/>
</dbReference>
<dbReference type="InterPro" id="IPR008565">
    <property type="entry name" value="TtsA-like_GH18_dom"/>
</dbReference>